<evidence type="ECO:0000256" key="4">
    <source>
        <dbReference type="ARBA" id="ARBA00022490"/>
    </source>
</evidence>
<proteinExistence type="inferred from homology"/>
<evidence type="ECO:0000256" key="7">
    <source>
        <dbReference type="ARBA" id="ARBA00022741"/>
    </source>
</evidence>
<keyword evidence="4 14" id="KW-0963">Cytoplasm</keyword>
<evidence type="ECO:0000256" key="2">
    <source>
        <dbReference type="ARBA" id="ARBA00004752"/>
    </source>
</evidence>
<dbReference type="GO" id="GO:0008763">
    <property type="term" value="F:UDP-N-acetylmuramate-L-alanine ligase activity"/>
    <property type="evidence" value="ECO:0007669"/>
    <property type="project" value="UniProtKB-UniRule"/>
</dbReference>
<comment type="catalytic activity">
    <reaction evidence="13 14">
        <text>UDP-N-acetyl-alpha-D-muramate + L-alanine + ATP = UDP-N-acetyl-alpha-D-muramoyl-L-alanine + ADP + phosphate + H(+)</text>
        <dbReference type="Rhea" id="RHEA:23372"/>
        <dbReference type="ChEBI" id="CHEBI:15378"/>
        <dbReference type="ChEBI" id="CHEBI:30616"/>
        <dbReference type="ChEBI" id="CHEBI:43474"/>
        <dbReference type="ChEBI" id="CHEBI:57972"/>
        <dbReference type="ChEBI" id="CHEBI:70757"/>
        <dbReference type="ChEBI" id="CHEBI:83898"/>
        <dbReference type="ChEBI" id="CHEBI:456216"/>
        <dbReference type="EC" id="6.3.2.8"/>
    </reaction>
</comment>
<dbReference type="InterPro" id="IPR013221">
    <property type="entry name" value="Mur_ligase_cen"/>
</dbReference>
<feature type="binding site" evidence="14">
    <location>
        <begin position="119"/>
        <end position="125"/>
    </location>
    <ligand>
        <name>ATP</name>
        <dbReference type="ChEBI" id="CHEBI:30616"/>
    </ligand>
</feature>
<evidence type="ECO:0000256" key="13">
    <source>
        <dbReference type="ARBA" id="ARBA00047833"/>
    </source>
</evidence>
<reference evidence="19" key="1">
    <citation type="submission" date="2017-09" db="EMBL/GenBank/DDBJ databases">
        <title>Depth-based differentiation of microbial function through sediment-hosted aquifers and enrichment of novel symbionts in the deep terrestrial subsurface.</title>
        <authorList>
            <person name="Probst A.J."/>
            <person name="Ladd B."/>
            <person name="Jarett J.K."/>
            <person name="Geller-Mcgrath D.E."/>
            <person name="Sieber C.M.K."/>
            <person name="Emerson J.B."/>
            <person name="Anantharaman K."/>
            <person name="Thomas B.C."/>
            <person name="Malmstrom R."/>
            <person name="Stieglmeier M."/>
            <person name="Klingl A."/>
            <person name="Woyke T."/>
            <person name="Ryan C.M."/>
            <person name="Banfield J.F."/>
        </authorList>
    </citation>
    <scope>NUCLEOTIDE SEQUENCE [LARGE SCALE GENOMIC DNA]</scope>
</reference>
<dbReference type="UniPathway" id="UPA00219"/>
<evidence type="ECO:0000256" key="14">
    <source>
        <dbReference type="HAMAP-Rule" id="MF_00046"/>
    </source>
</evidence>
<keyword evidence="10 14" id="KW-0573">Peptidoglycan synthesis</keyword>
<feature type="domain" description="Mur ligase central" evidence="17">
    <location>
        <begin position="117"/>
        <end position="307"/>
    </location>
</feature>
<evidence type="ECO:0000256" key="12">
    <source>
        <dbReference type="ARBA" id="ARBA00023316"/>
    </source>
</evidence>
<dbReference type="HAMAP" id="MF_00046">
    <property type="entry name" value="MurC"/>
    <property type="match status" value="1"/>
</dbReference>
<keyword evidence="6 14" id="KW-0132">Cell division</keyword>
<dbReference type="AlphaFoldDB" id="A0A2H0UQS9"/>
<evidence type="ECO:0000259" key="15">
    <source>
        <dbReference type="Pfam" id="PF01225"/>
    </source>
</evidence>
<dbReference type="GO" id="GO:0051301">
    <property type="term" value="P:cell division"/>
    <property type="evidence" value="ECO:0007669"/>
    <property type="project" value="UniProtKB-KW"/>
</dbReference>
<comment type="similarity">
    <text evidence="14">Belongs to the MurCDEF family.</text>
</comment>
<dbReference type="Gene3D" id="3.90.190.20">
    <property type="entry name" value="Mur ligase, C-terminal domain"/>
    <property type="match status" value="1"/>
</dbReference>
<dbReference type="InterPro" id="IPR036565">
    <property type="entry name" value="Mur-like_cat_sf"/>
</dbReference>
<dbReference type="SUPFAM" id="SSF51984">
    <property type="entry name" value="MurCD N-terminal domain"/>
    <property type="match status" value="1"/>
</dbReference>
<protein>
    <recommendedName>
        <fullName evidence="3 14">UDP-N-acetylmuramate--L-alanine ligase</fullName>
        <ecNumber evidence="3 14">6.3.2.8</ecNumber>
    </recommendedName>
    <alternativeName>
        <fullName evidence="14">UDP-N-acetylmuramoyl-L-alanine synthetase</fullName>
    </alternativeName>
</protein>
<feature type="domain" description="Mur ligase N-terminal catalytic" evidence="15">
    <location>
        <begin position="7"/>
        <end position="112"/>
    </location>
</feature>
<evidence type="ECO:0000313" key="18">
    <source>
        <dbReference type="EMBL" id="PIR88750.1"/>
    </source>
</evidence>
<dbReference type="Gene3D" id="3.40.50.720">
    <property type="entry name" value="NAD(P)-binding Rossmann-like Domain"/>
    <property type="match status" value="1"/>
</dbReference>
<keyword evidence="8 14" id="KW-0067">ATP-binding</keyword>
<name>A0A2H0UQS9_9BACT</name>
<evidence type="ECO:0000256" key="9">
    <source>
        <dbReference type="ARBA" id="ARBA00022960"/>
    </source>
</evidence>
<dbReference type="InterPro" id="IPR050061">
    <property type="entry name" value="MurCDEF_pg_biosynth"/>
</dbReference>
<dbReference type="EMBL" id="PFBB01000006">
    <property type="protein sequence ID" value="PIR88750.1"/>
    <property type="molecule type" value="Genomic_DNA"/>
</dbReference>
<organism evidence="18 19">
    <name type="scientific">Candidatus Harrisonbacteria bacterium CG10_big_fil_rev_8_21_14_0_10_44_23</name>
    <dbReference type="NCBI Taxonomy" id="1974585"/>
    <lineage>
        <taxon>Bacteria</taxon>
        <taxon>Candidatus Harrisoniibacteriota</taxon>
    </lineage>
</organism>
<evidence type="ECO:0000259" key="17">
    <source>
        <dbReference type="Pfam" id="PF08245"/>
    </source>
</evidence>
<dbReference type="EC" id="6.3.2.8" evidence="3 14"/>
<keyword evidence="9 14" id="KW-0133">Cell shape</keyword>
<dbReference type="InterPro" id="IPR005758">
    <property type="entry name" value="UDP-N-AcMur_Ala_ligase_MurC"/>
</dbReference>
<dbReference type="GO" id="GO:0005737">
    <property type="term" value="C:cytoplasm"/>
    <property type="evidence" value="ECO:0007669"/>
    <property type="project" value="UniProtKB-SubCell"/>
</dbReference>
<evidence type="ECO:0000256" key="1">
    <source>
        <dbReference type="ARBA" id="ARBA00004496"/>
    </source>
</evidence>
<evidence type="ECO:0000256" key="5">
    <source>
        <dbReference type="ARBA" id="ARBA00022598"/>
    </source>
</evidence>
<evidence type="ECO:0000259" key="16">
    <source>
        <dbReference type="Pfam" id="PF02875"/>
    </source>
</evidence>
<dbReference type="Pfam" id="PF02875">
    <property type="entry name" value="Mur_ligase_C"/>
    <property type="match status" value="1"/>
</dbReference>
<keyword evidence="7 14" id="KW-0547">Nucleotide-binding</keyword>
<keyword evidence="12 14" id="KW-0961">Cell wall biogenesis/degradation</keyword>
<dbReference type="Pfam" id="PF01225">
    <property type="entry name" value="Mur_ligase"/>
    <property type="match status" value="1"/>
</dbReference>
<accession>A0A2H0UQS9</accession>
<dbReference type="NCBIfam" id="TIGR01082">
    <property type="entry name" value="murC"/>
    <property type="match status" value="1"/>
</dbReference>
<sequence length="467" mass="51781">MFSKGTKVHLIGIKGVGMTALAQILKQRGLEVSGSDTKDKFFTDKVLKSSGIKPKVFSEKNITKNIDVVISSGAYYFSGRAMGDNLEVKEVLKRGIKILTYPQAVGELSKEYKTIAVAGSHGKSTITAMLGWAAQRIGKDPTVIAGTRINAWKANARVGKSNLLILEADEYREAFLNYSPNVLIITSIDYDHPDYYKTPALYYRAFKKMVDRVEKGGVVIGFGDDVEVANLLSYAKGKKLKTVKYGFSKRSDLVLENEGVFHDKHIRQAQCKQLFHGLFNKGKKLRGVLKFPGKHQIANAGAVLATAKSLKWPVYRTLDALKEFSGTARRFEVLRKYKNGAIVIDDYAHHPTAIKKTLEAARSLYPKKKIIAIFQPHMFSRTEALLEDFATAFSDADEVGIMEIYASAREKSGKVSGRTLTAHAKEHHRFVNYLKNSAEAKKFLNLATKKDAAVLLMGAGDVYKLTA</sequence>
<evidence type="ECO:0000256" key="10">
    <source>
        <dbReference type="ARBA" id="ARBA00022984"/>
    </source>
</evidence>
<evidence type="ECO:0000256" key="6">
    <source>
        <dbReference type="ARBA" id="ARBA00022618"/>
    </source>
</evidence>
<evidence type="ECO:0000256" key="8">
    <source>
        <dbReference type="ARBA" id="ARBA00022840"/>
    </source>
</evidence>
<dbReference type="GO" id="GO:0008360">
    <property type="term" value="P:regulation of cell shape"/>
    <property type="evidence" value="ECO:0007669"/>
    <property type="project" value="UniProtKB-KW"/>
</dbReference>
<dbReference type="GO" id="GO:0009252">
    <property type="term" value="P:peptidoglycan biosynthetic process"/>
    <property type="evidence" value="ECO:0007669"/>
    <property type="project" value="UniProtKB-UniRule"/>
</dbReference>
<comment type="pathway">
    <text evidence="2 14">Cell wall biogenesis; peptidoglycan biosynthesis.</text>
</comment>
<keyword evidence="11 14" id="KW-0131">Cell cycle</keyword>
<comment type="subcellular location">
    <subcellularLocation>
        <location evidence="1 14">Cytoplasm</location>
    </subcellularLocation>
</comment>
<evidence type="ECO:0000256" key="3">
    <source>
        <dbReference type="ARBA" id="ARBA00012211"/>
    </source>
</evidence>
<dbReference type="Proteomes" id="UP000229615">
    <property type="component" value="Unassembled WGS sequence"/>
</dbReference>
<evidence type="ECO:0000313" key="19">
    <source>
        <dbReference type="Proteomes" id="UP000229615"/>
    </source>
</evidence>
<comment type="caution">
    <text evidence="18">The sequence shown here is derived from an EMBL/GenBank/DDBJ whole genome shotgun (WGS) entry which is preliminary data.</text>
</comment>
<keyword evidence="5 14" id="KW-0436">Ligase</keyword>
<dbReference type="PANTHER" id="PTHR43445">
    <property type="entry name" value="UDP-N-ACETYLMURAMATE--L-ALANINE LIGASE-RELATED"/>
    <property type="match status" value="1"/>
</dbReference>
<dbReference type="GO" id="GO:0071555">
    <property type="term" value="P:cell wall organization"/>
    <property type="evidence" value="ECO:0007669"/>
    <property type="project" value="UniProtKB-KW"/>
</dbReference>
<dbReference type="SUPFAM" id="SSF53244">
    <property type="entry name" value="MurD-like peptide ligases, peptide-binding domain"/>
    <property type="match status" value="1"/>
</dbReference>
<dbReference type="Pfam" id="PF08245">
    <property type="entry name" value="Mur_ligase_M"/>
    <property type="match status" value="1"/>
</dbReference>
<dbReference type="InterPro" id="IPR036615">
    <property type="entry name" value="Mur_ligase_C_dom_sf"/>
</dbReference>
<dbReference type="InterPro" id="IPR000713">
    <property type="entry name" value="Mur_ligase_N"/>
</dbReference>
<dbReference type="GO" id="GO:0005524">
    <property type="term" value="F:ATP binding"/>
    <property type="evidence" value="ECO:0007669"/>
    <property type="project" value="UniProtKB-UniRule"/>
</dbReference>
<dbReference type="PANTHER" id="PTHR43445:SF3">
    <property type="entry name" value="UDP-N-ACETYLMURAMATE--L-ALANINE LIGASE"/>
    <property type="match status" value="1"/>
</dbReference>
<feature type="domain" description="Mur ligase C-terminal" evidence="16">
    <location>
        <begin position="329"/>
        <end position="460"/>
    </location>
</feature>
<gene>
    <name evidence="14 18" type="primary">murC</name>
    <name evidence="18" type="ORF">COU09_00595</name>
</gene>
<dbReference type="Gene3D" id="3.40.1190.10">
    <property type="entry name" value="Mur-like, catalytic domain"/>
    <property type="match status" value="1"/>
</dbReference>
<dbReference type="InterPro" id="IPR004101">
    <property type="entry name" value="Mur_ligase_C"/>
</dbReference>
<dbReference type="SUPFAM" id="SSF53623">
    <property type="entry name" value="MurD-like peptide ligases, catalytic domain"/>
    <property type="match status" value="1"/>
</dbReference>
<comment type="function">
    <text evidence="14">Cell wall formation.</text>
</comment>
<evidence type="ECO:0000256" key="11">
    <source>
        <dbReference type="ARBA" id="ARBA00023306"/>
    </source>
</evidence>